<name>A0A9Q5D1F3_9BACT</name>
<keyword evidence="1" id="KW-0732">Signal</keyword>
<organism evidence="2 3">
    <name type="scientific">Chitinophaga solisilvae</name>
    <dbReference type="NCBI Taxonomy" id="1233460"/>
    <lineage>
        <taxon>Bacteria</taxon>
        <taxon>Pseudomonadati</taxon>
        <taxon>Bacteroidota</taxon>
        <taxon>Chitinophagia</taxon>
        <taxon>Chitinophagales</taxon>
        <taxon>Chitinophagaceae</taxon>
        <taxon>Chitinophaga</taxon>
    </lineage>
</organism>
<proteinExistence type="predicted"/>
<feature type="signal peptide" evidence="1">
    <location>
        <begin position="1"/>
        <end position="19"/>
    </location>
</feature>
<reference evidence="2" key="1">
    <citation type="submission" date="2020-05" db="EMBL/GenBank/DDBJ databases">
        <title>Chitinophaga laudate sp. nov., isolated from a tropical peat swamp.</title>
        <authorList>
            <person name="Goh C.B.S."/>
            <person name="Lee M.S."/>
            <person name="Parimannan S."/>
            <person name="Pasbakhsh P."/>
            <person name="Yule C.M."/>
            <person name="Rajandas H."/>
            <person name="Loke S."/>
            <person name="Croft L."/>
            <person name="Tan J.B.L."/>
        </authorList>
    </citation>
    <scope>NUCLEOTIDE SEQUENCE</scope>
    <source>
        <strain evidence="2">Mgbs1</strain>
    </source>
</reference>
<evidence type="ECO:0000256" key="1">
    <source>
        <dbReference type="SAM" id="SignalP"/>
    </source>
</evidence>
<dbReference type="AlphaFoldDB" id="A0A9Q5D1F3"/>
<dbReference type="Gene3D" id="2.40.128.490">
    <property type="entry name" value="Uncharacterised protein PF14869, DUF4488"/>
    <property type="match status" value="1"/>
</dbReference>
<gene>
    <name evidence="2" type="ORF">ECE50_014250</name>
</gene>
<sequence>MKMFSLLLACLFTVVTGYAQESIIGAWKAAANGVNQVLLITPDYFSITAYEEKKFLFTMGGTWRSGGSGQVEVKVEFNTDEKSQVGAETTAPVELENGQLVTYQGGAKTTWTRIDNGTGPLAGYWKITGRESDGKMNTITPGARKTVKILSGTRFQWIAINTDTGEFFGTGGGTYTFQDGAYTENIDFFSRDNTRVGASLSFKGKVEGNSWDHSGLSSKGEAIHEIWSK</sequence>
<keyword evidence="3" id="KW-1185">Reference proteome</keyword>
<protein>
    <submittedName>
        <fullName evidence="2">Membrane or secreted protein</fullName>
    </submittedName>
</protein>
<dbReference type="EMBL" id="RIAR02000001">
    <property type="protein sequence ID" value="NSL88006.1"/>
    <property type="molecule type" value="Genomic_DNA"/>
</dbReference>
<dbReference type="OrthoDB" id="706756at2"/>
<evidence type="ECO:0000313" key="2">
    <source>
        <dbReference type="EMBL" id="NSL88006.1"/>
    </source>
</evidence>
<evidence type="ECO:0000313" key="3">
    <source>
        <dbReference type="Proteomes" id="UP000281028"/>
    </source>
</evidence>
<dbReference type="Proteomes" id="UP000281028">
    <property type="component" value="Unassembled WGS sequence"/>
</dbReference>
<accession>A0A9Q5D1F3</accession>
<comment type="caution">
    <text evidence="2">The sequence shown here is derived from an EMBL/GenBank/DDBJ whole genome shotgun (WGS) entry which is preliminary data.</text>
</comment>
<feature type="chain" id="PRO_5040395246" evidence="1">
    <location>
        <begin position="20"/>
        <end position="229"/>
    </location>
</feature>